<protein>
    <submittedName>
        <fullName evidence="2">Protein N-acetyltransferase, RimJ/RimL family</fullName>
    </submittedName>
</protein>
<keyword evidence="2" id="KW-0808">Transferase</keyword>
<dbReference type="RefSeq" id="WP_074730741.1">
    <property type="nucleotide sequence ID" value="NZ_FOGW01000017.1"/>
</dbReference>
<proteinExistence type="predicted"/>
<dbReference type="CDD" id="cd04301">
    <property type="entry name" value="NAT_SF"/>
    <property type="match status" value="1"/>
</dbReference>
<dbReference type="PANTHER" id="PTHR43792">
    <property type="entry name" value="GNAT FAMILY, PUTATIVE (AFU_ORTHOLOGUE AFUA_3G00765)-RELATED-RELATED"/>
    <property type="match status" value="1"/>
</dbReference>
<name>A0A1H9TJB6_9FIRM</name>
<dbReference type="InterPro" id="IPR051531">
    <property type="entry name" value="N-acetyltransferase"/>
</dbReference>
<evidence type="ECO:0000313" key="2">
    <source>
        <dbReference type="EMBL" id="SER97315.1"/>
    </source>
</evidence>
<feature type="domain" description="N-acetyltransferase" evidence="1">
    <location>
        <begin position="133"/>
        <end position="289"/>
    </location>
</feature>
<dbReference type="Proteomes" id="UP000182471">
    <property type="component" value="Unassembled WGS sequence"/>
</dbReference>
<gene>
    <name evidence="2" type="ORF">SAMN02910429_01669</name>
</gene>
<evidence type="ECO:0000259" key="1">
    <source>
        <dbReference type="PROSITE" id="PS51186"/>
    </source>
</evidence>
<accession>A0A1H9TJB6</accession>
<dbReference type="EMBL" id="FOGW01000017">
    <property type="protein sequence ID" value="SER97315.1"/>
    <property type="molecule type" value="Genomic_DNA"/>
</dbReference>
<dbReference type="InterPro" id="IPR000182">
    <property type="entry name" value="GNAT_dom"/>
</dbReference>
<dbReference type="PROSITE" id="PS51186">
    <property type="entry name" value="GNAT"/>
    <property type="match status" value="1"/>
</dbReference>
<sequence>MERKLKKIILFSKEQPDEENFIRLRDIELKKHNMEVLEINKDTYNNIELNKIIKDINSQKDALAFVTKAETLAVCQENEIPCIACETCMCADENLFSADVFYSDFTGVVFEDIEDVYKRFYGIPIEIFETKRCIVKEMDLDRFDEFYEMYQQPSFCDYIEPLFDREEELEYQKTYIKTVYPFYGYGMWIVIDKDTDKLIGRVGIEYKDRGKEHNIEIGYAIHPDFQRKGIATEVCMKLFEVAKEEFGIKELVCYVDLENEPSISFAKSLGFKYEKDIEDKSVVLKKYIKFL</sequence>
<dbReference type="Gene3D" id="3.40.630.30">
    <property type="match status" value="1"/>
</dbReference>
<dbReference type="SUPFAM" id="SSF55729">
    <property type="entry name" value="Acyl-CoA N-acyltransferases (Nat)"/>
    <property type="match status" value="1"/>
</dbReference>
<dbReference type="GO" id="GO:0016747">
    <property type="term" value="F:acyltransferase activity, transferring groups other than amino-acyl groups"/>
    <property type="evidence" value="ECO:0007669"/>
    <property type="project" value="InterPro"/>
</dbReference>
<organism evidence="2 3">
    <name type="scientific">Lachnobacterium bovis</name>
    <dbReference type="NCBI Taxonomy" id="140626"/>
    <lineage>
        <taxon>Bacteria</taxon>
        <taxon>Bacillati</taxon>
        <taxon>Bacillota</taxon>
        <taxon>Clostridia</taxon>
        <taxon>Lachnospirales</taxon>
        <taxon>Lachnospiraceae</taxon>
        <taxon>Lachnobacterium</taxon>
    </lineage>
</organism>
<keyword evidence="3" id="KW-1185">Reference proteome</keyword>
<evidence type="ECO:0000313" key="3">
    <source>
        <dbReference type="Proteomes" id="UP000182471"/>
    </source>
</evidence>
<dbReference type="PANTHER" id="PTHR43792:SF1">
    <property type="entry name" value="N-ACETYLTRANSFERASE DOMAIN-CONTAINING PROTEIN"/>
    <property type="match status" value="1"/>
</dbReference>
<dbReference type="InterPro" id="IPR016181">
    <property type="entry name" value="Acyl_CoA_acyltransferase"/>
</dbReference>
<dbReference type="Pfam" id="PF13302">
    <property type="entry name" value="Acetyltransf_3"/>
    <property type="match status" value="1"/>
</dbReference>
<reference evidence="3" key="1">
    <citation type="submission" date="2016-10" db="EMBL/GenBank/DDBJ databases">
        <authorList>
            <person name="Varghese N."/>
            <person name="Submissions S."/>
        </authorList>
    </citation>
    <scope>NUCLEOTIDE SEQUENCE [LARGE SCALE GENOMIC DNA]</scope>
    <source>
        <strain evidence="3">S1b</strain>
    </source>
</reference>
<dbReference type="AlphaFoldDB" id="A0A1H9TJB6"/>